<evidence type="ECO:0000313" key="2">
    <source>
        <dbReference type="EMBL" id="KAF2129879.1"/>
    </source>
</evidence>
<dbReference type="EMBL" id="ML977505">
    <property type="protein sequence ID" value="KAF2129879.1"/>
    <property type="molecule type" value="Genomic_DNA"/>
</dbReference>
<dbReference type="InterPro" id="IPR038921">
    <property type="entry name" value="YOR389W-like"/>
</dbReference>
<reference evidence="2" key="1">
    <citation type="journal article" date="2020" name="Stud. Mycol.">
        <title>101 Dothideomycetes genomes: a test case for predicting lifestyles and emergence of pathogens.</title>
        <authorList>
            <person name="Haridas S."/>
            <person name="Albert R."/>
            <person name="Binder M."/>
            <person name="Bloem J."/>
            <person name="Labutti K."/>
            <person name="Salamov A."/>
            <person name="Andreopoulos B."/>
            <person name="Baker S."/>
            <person name="Barry K."/>
            <person name="Bills G."/>
            <person name="Bluhm B."/>
            <person name="Cannon C."/>
            <person name="Castanera R."/>
            <person name="Culley D."/>
            <person name="Daum C."/>
            <person name="Ezra D."/>
            <person name="Gonzalez J."/>
            <person name="Henrissat B."/>
            <person name="Kuo A."/>
            <person name="Liang C."/>
            <person name="Lipzen A."/>
            <person name="Lutzoni F."/>
            <person name="Magnuson J."/>
            <person name="Mondo S."/>
            <person name="Nolan M."/>
            <person name="Ohm R."/>
            <person name="Pangilinan J."/>
            <person name="Park H.-J."/>
            <person name="Ramirez L."/>
            <person name="Alfaro M."/>
            <person name="Sun H."/>
            <person name="Tritt A."/>
            <person name="Yoshinaga Y."/>
            <person name="Zwiers L.-H."/>
            <person name="Turgeon B."/>
            <person name="Goodwin S."/>
            <person name="Spatafora J."/>
            <person name="Crous P."/>
            <person name="Grigoriev I."/>
        </authorList>
    </citation>
    <scope>NUCLEOTIDE SEQUENCE</scope>
    <source>
        <strain evidence="2">CBS 119687</strain>
    </source>
</reference>
<sequence>MSVFLATVPAGTQLYHGTTDPDKIEGIQWLAFEPEHALIFARPKGGPPPGNGGEPPKHKEESALEDMSNRSSQQTLKAPVPAKNGDTGYLHTYVPKHPLRLLYIDGLSAGKTANGTLDTQDMLLLNQTSTEPHGPMGGEYERAEGLCNLTSTLWEGEIDGILRLEGGFEIILCDFGKHLKRVDVISVTGDEGRGGPGRGGVMGGWQYIKAFTSRYHGIGGGRVTLDYENFVSVFAYPEIEDLFSNDVQSDYAMPRLQNVKEEEILRIRQDITNMVLQKSKNAGQEDTNWQAVADQVITRYSKSLHYIHNTPHLRTNKLALSNYLTALLRPFISQARNSTLETQRCVAQFVAPLTHPPLLVSSLAHRTLHDVTSHICDTLFTALSISSASVSHASFAEVYATHAVEVIDELVAWLQWTSWKECGVCGDEEVCFIPVWPMGSHADHERPQCLDERGVEGRSGYWGMRRGPGPPPPGRRE</sequence>
<dbReference type="GeneID" id="54410025"/>
<accession>A0A6A6ADG9</accession>
<dbReference type="AlphaFoldDB" id="A0A6A6ADG9"/>
<organism evidence="2 3">
    <name type="scientific">Dothidotthia symphoricarpi CBS 119687</name>
    <dbReference type="NCBI Taxonomy" id="1392245"/>
    <lineage>
        <taxon>Eukaryota</taxon>
        <taxon>Fungi</taxon>
        <taxon>Dikarya</taxon>
        <taxon>Ascomycota</taxon>
        <taxon>Pezizomycotina</taxon>
        <taxon>Dothideomycetes</taxon>
        <taxon>Pleosporomycetidae</taxon>
        <taxon>Pleosporales</taxon>
        <taxon>Dothidotthiaceae</taxon>
        <taxon>Dothidotthia</taxon>
    </lineage>
</organism>
<dbReference type="PANTHER" id="PTHR35204:SF1">
    <property type="entry name" value="ENTEROTOXIN"/>
    <property type="match status" value="1"/>
</dbReference>
<dbReference type="Proteomes" id="UP000799771">
    <property type="component" value="Unassembled WGS sequence"/>
</dbReference>
<feature type="region of interest" description="Disordered" evidence="1">
    <location>
        <begin position="40"/>
        <end position="89"/>
    </location>
</feature>
<gene>
    <name evidence="2" type="ORF">P153DRAFT_375504</name>
</gene>
<dbReference type="PANTHER" id="PTHR35204">
    <property type="entry name" value="YALI0A21131P"/>
    <property type="match status" value="1"/>
</dbReference>
<evidence type="ECO:0000313" key="3">
    <source>
        <dbReference type="Proteomes" id="UP000799771"/>
    </source>
</evidence>
<keyword evidence="3" id="KW-1185">Reference proteome</keyword>
<evidence type="ECO:0000256" key="1">
    <source>
        <dbReference type="SAM" id="MobiDB-lite"/>
    </source>
</evidence>
<dbReference type="OrthoDB" id="10261782at2759"/>
<protein>
    <submittedName>
        <fullName evidence="2">Uncharacterized protein</fullName>
    </submittedName>
</protein>
<dbReference type="RefSeq" id="XP_033524266.1">
    <property type="nucleotide sequence ID" value="XM_033669593.1"/>
</dbReference>
<proteinExistence type="predicted"/>
<name>A0A6A6ADG9_9PLEO</name>